<comment type="caution">
    <text evidence="21">Lacks conserved residue(s) required for the propagation of feature annotation.</text>
</comment>
<dbReference type="InterPro" id="IPR038765">
    <property type="entry name" value="Papain-like_cys_pep_sf"/>
</dbReference>
<dbReference type="Gene3D" id="1.10.418.20">
    <property type="match status" value="2"/>
</dbReference>
<evidence type="ECO:0000256" key="15">
    <source>
        <dbReference type="ARBA" id="ARBA00023157"/>
    </source>
</evidence>
<keyword evidence="11" id="KW-0677">Repeat</keyword>
<dbReference type="Proteomes" id="UP000824219">
    <property type="component" value="Linkage Group LG06"/>
</dbReference>
<evidence type="ECO:0000256" key="16">
    <source>
        <dbReference type="ARBA" id="ARBA00023180"/>
    </source>
</evidence>
<evidence type="ECO:0000256" key="5">
    <source>
        <dbReference type="ARBA" id="ARBA00022530"/>
    </source>
</evidence>
<feature type="transmembrane region" description="Helical" evidence="23">
    <location>
        <begin position="1879"/>
        <end position="1903"/>
    </location>
</feature>
<dbReference type="InterPro" id="IPR000082">
    <property type="entry name" value="SEA_dom"/>
</dbReference>
<evidence type="ECO:0000256" key="18">
    <source>
        <dbReference type="ARBA" id="ARBA00060509"/>
    </source>
</evidence>
<feature type="region of interest" description="Disordered" evidence="22">
    <location>
        <begin position="660"/>
        <end position="692"/>
    </location>
</feature>
<name>A0A9D3STQ7_9TELE</name>
<feature type="region of interest" description="Disordered" evidence="22">
    <location>
        <begin position="139"/>
        <end position="158"/>
    </location>
</feature>
<evidence type="ECO:0000259" key="25">
    <source>
        <dbReference type="PROSITE" id="PS50026"/>
    </source>
</evidence>
<evidence type="ECO:0000256" key="19">
    <source>
        <dbReference type="ARBA" id="ARBA00074164"/>
    </source>
</evidence>
<reference evidence="27 28" key="1">
    <citation type="submission" date="2021-06" db="EMBL/GenBank/DDBJ databases">
        <title>Chromosome-level genome assembly of the red-tail catfish (Hemibagrus wyckioides).</title>
        <authorList>
            <person name="Shao F."/>
        </authorList>
    </citation>
    <scope>NUCLEOTIDE SEQUENCE [LARGE SCALE GENOMIC DNA]</scope>
    <source>
        <strain evidence="27">EC202008001</strain>
        <tissue evidence="27">Blood</tissue>
    </source>
</reference>
<evidence type="ECO:0000313" key="28">
    <source>
        <dbReference type="Proteomes" id="UP000824219"/>
    </source>
</evidence>
<dbReference type="PROSITE" id="PS50026">
    <property type="entry name" value="EGF_3"/>
    <property type="match status" value="1"/>
</dbReference>
<keyword evidence="16" id="KW-0325">Glycoprotein</keyword>
<comment type="similarity">
    <text evidence="3">Belongs to the peptidase C48 family.</text>
</comment>
<feature type="region of interest" description="Disordered" evidence="22">
    <location>
        <begin position="2016"/>
        <end position="2035"/>
    </location>
</feature>
<dbReference type="EMBL" id="JAHKSW010000006">
    <property type="protein sequence ID" value="KAG7331594.1"/>
    <property type="molecule type" value="Genomic_DNA"/>
</dbReference>
<keyword evidence="6 21" id="KW-0245">EGF-like domain</keyword>
<dbReference type="GO" id="GO:0005540">
    <property type="term" value="F:hyaluronic acid binding"/>
    <property type="evidence" value="ECO:0007669"/>
    <property type="project" value="TreeGrafter"/>
</dbReference>
<feature type="domain" description="SEA" evidence="24">
    <location>
        <begin position="1676"/>
        <end position="1789"/>
    </location>
</feature>
<dbReference type="PROSITE" id="PS50024">
    <property type="entry name" value="SEA"/>
    <property type="match status" value="2"/>
</dbReference>
<dbReference type="GO" id="GO:0008201">
    <property type="term" value="F:heparin binding"/>
    <property type="evidence" value="ECO:0007669"/>
    <property type="project" value="UniProtKB-KW"/>
</dbReference>
<gene>
    <name evidence="27" type="ORF">KOW79_005563</name>
</gene>
<evidence type="ECO:0000256" key="2">
    <source>
        <dbReference type="ARBA" id="ARBA00004593"/>
    </source>
</evidence>
<dbReference type="FunFam" id="3.30.70.960:FF:000002">
    <property type="entry name" value="Interphotoreceptor matrix proteoglycan 2"/>
    <property type="match status" value="1"/>
</dbReference>
<evidence type="ECO:0000256" key="10">
    <source>
        <dbReference type="ARBA" id="ARBA00022729"/>
    </source>
</evidence>
<evidence type="ECO:0000256" key="6">
    <source>
        <dbReference type="ARBA" id="ARBA00022536"/>
    </source>
</evidence>
<keyword evidence="10" id="KW-0732">Signal</keyword>
<dbReference type="InterPro" id="IPR000742">
    <property type="entry name" value="EGF"/>
</dbReference>
<keyword evidence="8" id="KW-0358">Heparin-binding</keyword>
<dbReference type="GO" id="GO:0008234">
    <property type="term" value="F:cysteine-type peptidase activity"/>
    <property type="evidence" value="ECO:0007669"/>
    <property type="project" value="InterPro"/>
</dbReference>
<feature type="disulfide bond" evidence="21">
    <location>
        <begin position="1798"/>
        <end position="1815"/>
    </location>
</feature>
<keyword evidence="13 23" id="KW-1133">Transmembrane helix</keyword>
<protein>
    <recommendedName>
        <fullName evidence="19">Interphotoreceptor matrix proteoglycan 2</fullName>
    </recommendedName>
    <alternativeName>
        <fullName evidence="20">Sialoprotein associated with cones and rods proteoglycan</fullName>
    </alternativeName>
</protein>
<keyword evidence="12" id="KW-0378">Hydrolase</keyword>
<feature type="domain" description="EGF-like" evidence="25">
    <location>
        <begin position="1789"/>
        <end position="1830"/>
    </location>
</feature>
<evidence type="ECO:0000256" key="7">
    <source>
        <dbReference type="ARBA" id="ARBA00022670"/>
    </source>
</evidence>
<evidence type="ECO:0000256" key="8">
    <source>
        <dbReference type="ARBA" id="ARBA00022674"/>
    </source>
</evidence>
<feature type="region of interest" description="Disordered" evidence="22">
    <location>
        <begin position="402"/>
        <end position="445"/>
    </location>
</feature>
<sequence>MPHEKAHLSSLTGAVTVDHRKALTITPRGKLDTCHIGNPLKIQKRKGIFDEYADADMARRGKKCPKIHWTQLAPNGAPNESALCHNGRQSDERSQNVSAMLDIKRRQVKVILTDVLQTKEGRKYLSRYESYTNVKTQSLLKRGTRERRGERGHSAECSTVRKRANVPCKDQTKLSPLKLTSCTSSKSNDSVHTEENDMTLSKEVQSPAAKKRFNSSLEQPEHSASDEEGSCSLQDSVSSPSHNLLPEHSESPDAAESELCPVEESDSPRPCVSPLHFEISKSLITATRTLSKAKRPSGFYRAEHQDSGREAIPSQQNTSKTDAQECAEVMEEKEEEIEQGSKEAEQPLHQNGEVVDEGGGARRSVLCLSTGAAEVQLADEEQPRSGQMAGSTDNRLLDSEFVEVRQASKPQTTEPIVLSSEEEEEDEEVGGTSHVQALEGAKDPHRLQSPIQAMERKKNPDAHIHPSDLNSQDSSFEVSALSGCPIMELQFCALYVGSFSALTNGLVKITDDKITISFIDPSVSEVKASLPTAHVRKYSVWDGHLVRDSRLAKENEVPPSSVLVLWLAEVQARRLSSDLFDVQPGTRPAEGSTCVLLCVCEPLNGVQGALLASIMDIVGLRHGNTELLSPLTHPDSLKILQNSRDSHMLQLLLPRAETLSVSGESGTAPASAPASTTTASAKAQDSEVQPDSRVYTLCQSRGPSAYSVSLAHKPGTDWTPYRHRGPARRLIQFPPPPSKGALTVTTEDLECLDSGEFLNDVIIDFYLKYLLVQKAPRASVRRSHIFSSFFYKQLTRRDNANEDSTSTPAQLRRHQRVRTWTRHVDIFEKDFLFVPVNQEAHWYLVVVCFPGLDEPQYVQRGDHASVHDGNENSSDATAQSESQHGDGDMNSDENSSRSISAPGPPTCTENTCKQQTVCKRPCILIMDSLKLSVHERIFKLLREYLQAEWEVKRGGHRDFSAEWMVGSHCRVPLQDNSSDCGLYLLQYAESFLQDPVVHFDLPLKLECWFPRQKVQTQAQAIAEALEEHGLLLRQKRNLLLSSGVHLCPQETIQQAIASHLKYYQLRVCQEVVREAFEIFLDRLPVDKEYEHWMSQCQSGMVSAREIGLMISQSEEHLALIYSRLIQTGQKNDTTKTHVCRPQCESSKEQDISPSDETVGKLTTEVISDTILATLDQVGLEPWEITTASSGTTISEAHSELNNEIEPVRHAAVEYGVNLTGILKGEQWSVHLSDPHSSRYYTLSQRFSEKVSGALEKLDEFKNISILDFSPYLDTSGGESVLVNYVVLLQTKGHEISSEALDFINMQLNMVEGNFDDQHVALIEKTSPEESQATNGQQAEIMYERQTTTPPQDFPGDEAEEESRLFEEVVGVTDATVQPRLTEWASTSEDTNLKEAWLLYSTGETQPLPSVTPTVASIQAAGSTGAVSRDETYQIEDILKNDLSKDSGDHTGNLNEDEDTSVLTYRPLAWDNVFYESSTTVTNYLEAFLEETPSPIPAVRTTNSAEAGDHTLTETVKSEEISSKEEQLVTHQQKEKGVQEHAEISTQTELKVMEATEASREIQKTVTLAGIKDFESFTVKVDEAEKAVAEDVDFSIVMERDEYGLDVETITPAFQIPEEELTTDPHPVHPIDFSPDTKFIPTMPTEVNIPESESVHIPTGTEEGSEGSIAMPTSPGRALIVFFSLRVTNMIFSEDLFNKSSPEYKALEQRFLELLVPYLQSNLSDFQNLEILNFRNGSIVVNSRMKFWKPVPRSVTSAVYLILEDFCNTAYQTMNLAIDKYSLDVESGDQADPCKFQACNEFAECRVNHWSSEAECVCNPGYFSVDGLPCQSNCEIQPDFCLNDGKCDIIPGRGAICRCRVGENWWYRGEHCEEYVSEPLMVGIAIASVASFLLVASGVIFFLARALRNQYEEDVQDTVRRGDSVGSLERATKYNPMYESDVTTGYSHYCQRYPEPPIYSSASAEASTDFSSEEIQHIYENSELTKEEIQDRIRIIELYAKDRQLVNFVRQHQAVAETHQHEKDSSELINMKRTYT</sequence>
<keyword evidence="4" id="KW-0964">Secreted</keyword>
<feature type="compositionally biased region" description="Polar residues" evidence="22">
    <location>
        <begin position="871"/>
        <end position="882"/>
    </location>
</feature>
<feature type="region of interest" description="Disordered" evidence="22">
    <location>
        <begin position="179"/>
        <end position="270"/>
    </location>
</feature>
<evidence type="ECO:0000256" key="11">
    <source>
        <dbReference type="ARBA" id="ARBA00022737"/>
    </source>
</evidence>
<dbReference type="InterPro" id="IPR036364">
    <property type="entry name" value="SEA_dom_sf"/>
</dbReference>
<comment type="subcellular location">
    <subcellularLocation>
        <location evidence="18">Photoreceptor inner segment membrane</location>
        <topology evidence="18">Single-pass type I membrane protein</topology>
    </subcellularLocation>
    <subcellularLocation>
        <location evidence="1">Photoreceptor outer segment membrane</location>
        <topology evidence="1">Single-pass type I membrane protein</topology>
    </subcellularLocation>
    <subcellularLocation>
        <location evidence="2">Secreted</location>
        <location evidence="2">Extracellular space</location>
        <location evidence="2">Extracellular matrix</location>
        <location evidence="2">Interphotoreceptor matrix</location>
    </subcellularLocation>
</comment>
<keyword evidence="9 23" id="KW-0812">Transmembrane</keyword>
<evidence type="ECO:0000256" key="20">
    <source>
        <dbReference type="ARBA" id="ARBA00080162"/>
    </source>
</evidence>
<dbReference type="PANTHER" id="PTHR12199:SF4">
    <property type="entry name" value="INTERPHOTORECEPTOR MATRIX PROTEOGLYCAN 2"/>
    <property type="match status" value="1"/>
</dbReference>
<evidence type="ECO:0000259" key="24">
    <source>
        <dbReference type="PROSITE" id="PS50024"/>
    </source>
</evidence>
<dbReference type="GO" id="GO:0007601">
    <property type="term" value="P:visual perception"/>
    <property type="evidence" value="ECO:0007669"/>
    <property type="project" value="InterPro"/>
</dbReference>
<keyword evidence="28" id="KW-1185">Reference proteome</keyword>
<evidence type="ECO:0000256" key="1">
    <source>
        <dbReference type="ARBA" id="ARBA00004451"/>
    </source>
</evidence>
<comment type="caution">
    <text evidence="27">The sequence shown here is derived from an EMBL/GenBank/DDBJ whole genome shotgun (WGS) entry which is preliminary data.</text>
</comment>
<evidence type="ECO:0000256" key="9">
    <source>
        <dbReference type="ARBA" id="ARBA00022692"/>
    </source>
</evidence>
<evidence type="ECO:0000259" key="26">
    <source>
        <dbReference type="PROSITE" id="PS50600"/>
    </source>
</evidence>
<keyword evidence="17" id="KW-0966">Cell projection</keyword>
<dbReference type="PROSITE" id="PS01186">
    <property type="entry name" value="EGF_2"/>
    <property type="match status" value="1"/>
</dbReference>
<evidence type="ECO:0000256" key="4">
    <source>
        <dbReference type="ARBA" id="ARBA00022525"/>
    </source>
</evidence>
<keyword evidence="15 21" id="KW-1015">Disulfide bond</keyword>
<dbReference type="GO" id="GO:0006508">
    <property type="term" value="P:proteolysis"/>
    <property type="evidence" value="ECO:0007669"/>
    <property type="project" value="UniProtKB-KW"/>
</dbReference>
<dbReference type="SUPFAM" id="SSF54001">
    <property type="entry name" value="Cysteine proteinases"/>
    <property type="match status" value="1"/>
</dbReference>
<dbReference type="SUPFAM" id="SSF82671">
    <property type="entry name" value="SEA domain"/>
    <property type="match status" value="1"/>
</dbReference>
<evidence type="ECO:0000256" key="17">
    <source>
        <dbReference type="ARBA" id="ARBA00023273"/>
    </source>
</evidence>
<evidence type="ECO:0000256" key="21">
    <source>
        <dbReference type="PROSITE-ProRule" id="PRU00076"/>
    </source>
</evidence>
<evidence type="ECO:0000256" key="12">
    <source>
        <dbReference type="ARBA" id="ARBA00022801"/>
    </source>
</evidence>
<dbReference type="InterPro" id="IPR003653">
    <property type="entry name" value="Peptidase_C48_C"/>
</dbReference>
<dbReference type="Gene3D" id="3.30.310.130">
    <property type="entry name" value="Ubiquitin-related"/>
    <property type="match status" value="2"/>
</dbReference>
<dbReference type="Gene3D" id="3.30.70.960">
    <property type="entry name" value="SEA domain"/>
    <property type="match status" value="1"/>
</dbReference>
<dbReference type="SMART" id="SM00200">
    <property type="entry name" value="SEA"/>
    <property type="match status" value="2"/>
</dbReference>
<feature type="domain" description="Ubiquitin-like protease family profile" evidence="26">
    <location>
        <begin position="742"/>
        <end position="991"/>
    </location>
</feature>
<evidence type="ECO:0000256" key="22">
    <source>
        <dbReference type="SAM" id="MobiDB-lite"/>
    </source>
</evidence>
<feature type="compositionally biased region" description="Low complexity" evidence="22">
    <location>
        <begin position="667"/>
        <end position="681"/>
    </location>
</feature>
<dbReference type="PANTHER" id="PTHR12199">
    <property type="entry name" value="INTERPHOTORECEPTOR MATRIX PROTEOGLYCAN"/>
    <property type="match status" value="1"/>
</dbReference>
<evidence type="ECO:0000256" key="23">
    <source>
        <dbReference type="SAM" id="Phobius"/>
    </source>
</evidence>
<dbReference type="InterPro" id="IPR039861">
    <property type="entry name" value="IMPG"/>
</dbReference>
<keyword evidence="14 23" id="KW-0472">Membrane</keyword>
<dbReference type="OrthoDB" id="9908153at2759"/>
<feature type="region of interest" description="Disordered" evidence="22">
    <location>
        <begin position="862"/>
        <end position="911"/>
    </location>
</feature>
<feature type="region of interest" description="Disordered" evidence="22">
    <location>
        <begin position="291"/>
        <end position="359"/>
    </location>
</feature>
<feature type="compositionally biased region" description="Acidic residues" evidence="22">
    <location>
        <begin position="328"/>
        <end position="338"/>
    </location>
</feature>
<feature type="compositionally biased region" description="Polar residues" evidence="22">
    <location>
        <begin position="231"/>
        <end position="242"/>
    </location>
</feature>
<dbReference type="Pfam" id="PF02902">
    <property type="entry name" value="Peptidase_C48"/>
    <property type="match status" value="1"/>
</dbReference>
<feature type="compositionally biased region" description="Acidic residues" evidence="22">
    <location>
        <begin position="253"/>
        <end position="265"/>
    </location>
</feature>
<organism evidence="27 28">
    <name type="scientific">Hemibagrus wyckioides</name>
    <dbReference type="NCBI Taxonomy" id="337641"/>
    <lineage>
        <taxon>Eukaryota</taxon>
        <taxon>Metazoa</taxon>
        <taxon>Chordata</taxon>
        <taxon>Craniata</taxon>
        <taxon>Vertebrata</taxon>
        <taxon>Euteleostomi</taxon>
        <taxon>Actinopterygii</taxon>
        <taxon>Neopterygii</taxon>
        <taxon>Teleostei</taxon>
        <taxon>Ostariophysi</taxon>
        <taxon>Siluriformes</taxon>
        <taxon>Bagridae</taxon>
        <taxon>Hemibagrus</taxon>
    </lineage>
</organism>
<accession>A0A9D3STQ7</accession>
<dbReference type="Pfam" id="PF01390">
    <property type="entry name" value="SEA"/>
    <property type="match status" value="1"/>
</dbReference>
<feature type="compositionally biased region" description="Polar residues" evidence="22">
    <location>
        <begin position="179"/>
        <end position="188"/>
    </location>
</feature>
<evidence type="ECO:0000256" key="3">
    <source>
        <dbReference type="ARBA" id="ARBA00005234"/>
    </source>
</evidence>
<proteinExistence type="inferred from homology"/>
<evidence type="ECO:0000313" key="27">
    <source>
        <dbReference type="EMBL" id="KAG7331594.1"/>
    </source>
</evidence>
<feature type="compositionally biased region" description="Acidic residues" evidence="22">
    <location>
        <begin position="420"/>
        <end position="429"/>
    </location>
</feature>
<feature type="domain" description="SEA" evidence="24">
    <location>
        <begin position="1210"/>
        <end position="1326"/>
    </location>
</feature>
<dbReference type="GO" id="GO:0033165">
    <property type="term" value="C:interphotoreceptor matrix"/>
    <property type="evidence" value="ECO:0007669"/>
    <property type="project" value="UniProtKB-SubCell"/>
</dbReference>
<keyword evidence="5" id="KW-0272">Extracellular matrix</keyword>
<dbReference type="PROSITE" id="PS50600">
    <property type="entry name" value="ULP_PROTEASE"/>
    <property type="match status" value="1"/>
</dbReference>
<keyword evidence="7" id="KW-0645">Protease</keyword>
<evidence type="ECO:0000256" key="14">
    <source>
        <dbReference type="ARBA" id="ARBA00023136"/>
    </source>
</evidence>
<evidence type="ECO:0000256" key="13">
    <source>
        <dbReference type="ARBA" id="ARBA00022989"/>
    </source>
</evidence>